<dbReference type="NCBIfam" id="TIGR01484">
    <property type="entry name" value="HAD-SF-IIB"/>
    <property type="match status" value="1"/>
</dbReference>
<dbReference type="CDD" id="cd07516">
    <property type="entry name" value="HAD_Pase"/>
    <property type="match status" value="1"/>
</dbReference>
<dbReference type="Proteomes" id="UP000289856">
    <property type="component" value="Chromosome"/>
</dbReference>
<reference evidence="1 2" key="1">
    <citation type="submission" date="2019-01" db="EMBL/GenBank/DDBJ databases">
        <title>Complete genome sequence of Cohnella hallensis HS21 isolated from Korean fir (Abies koreana) rhizospheric soil.</title>
        <authorList>
            <person name="Jiang L."/>
            <person name="Kang S.W."/>
            <person name="Kim S."/>
            <person name="Jung J."/>
            <person name="Kim C.Y."/>
            <person name="Kim D.H."/>
            <person name="Kim S.W."/>
            <person name="Lee J."/>
        </authorList>
    </citation>
    <scope>NUCLEOTIDE SEQUENCE [LARGE SCALE GENOMIC DNA]</scope>
    <source>
        <strain evidence="1 2">HS21</strain>
    </source>
</reference>
<dbReference type="PROSITE" id="PS01228">
    <property type="entry name" value="COF_1"/>
    <property type="match status" value="1"/>
</dbReference>
<dbReference type="Pfam" id="PF08282">
    <property type="entry name" value="Hydrolase_3"/>
    <property type="match status" value="1"/>
</dbReference>
<dbReference type="InterPro" id="IPR000150">
    <property type="entry name" value="Cof"/>
</dbReference>
<dbReference type="PANTHER" id="PTHR10000">
    <property type="entry name" value="PHOSPHOSERINE PHOSPHATASE"/>
    <property type="match status" value="1"/>
</dbReference>
<dbReference type="PANTHER" id="PTHR10000:SF8">
    <property type="entry name" value="HAD SUPERFAMILY HYDROLASE-LIKE, TYPE 3"/>
    <property type="match status" value="1"/>
</dbReference>
<accession>A0A3T1D3D6</accession>
<evidence type="ECO:0000313" key="2">
    <source>
        <dbReference type="Proteomes" id="UP000289856"/>
    </source>
</evidence>
<dbReference type="GO" id="GO:0000287">
    <property type="term" value="F:magnesium ion binding"/>
    <property type="evidence" value="ECO:0007669"/>
    <property type="project" value="TreeGrafter"/>
</dbReference>
<dbReference type="InterPro" id="IPR006379">
    <property type="entry name" value="HAD-SF_hydro_IIB"/>
</dbReference>
<dbReference type="KEGG" id="cohn:KCTCHS21_20210"/>
<gene>
    <name evidence="1" type="ORF">KCTCHS21_20210</name>
</gene>
<dbReference type="InterPro" id="IPR023214">
    <property type="entry name" value="HAD_sf"/>
</dbReference>
<dbReference type="Gene3D" id="3.30.1240.10">
    <property type="match status" value="1"/>
</dbReference>
<proteinExistence type="predicted"/>
<keyword evidence="2" id="KW-1185">Reference proteome</keyword>
<dbReference type="GO" id="GO:0005829">
    <property type="term" value="C:cytosol"/>
    <property type="evidence" value="ECO:0007669"/>
    <property type="project" value="TreeGrafter"/>
</dbReference>
<dbReference type="EMBL" id="AP019400">
    <property type="protein sequence ID" value="BBI32622.1"/>
    <property type="molecule type" value="Genomic_DNA"/>
</dbReference>
<dbReference type="InterPro" id="IPR036412">
    <property type="entry name" value="HAD-like_sf"/>
</dbReference>
<dbReference type="OrthoDB" id="9790031at2"/>
<dbReference type="Gene3D" id="3.40.50.1000">
    <property type="entry name" value="HAD superfamily/HAD-like"/>
    <property type="match status" value="1"/>
</dbReference>
<dbReference type="SFLD" id="SFLDG01140">
    <property type="entry name" value="C2.B:_Phosphomannomutase_and_P"/>
    <property type="match status" value="1"/>
</dbReference>
<dbReference type="RefSeq" id="WP_130607281.1">
    <property type="nucleotide sequence ID" value="NZ_AP019400.1"/>
</dbReference>
<name>A0A3T1D3D6_9BACL</name>
<dbReference type="NCBIfam" id="TIGR00099">
    <property type="entry name" value="Cof-subfamily"/>
    <property type="match status" value="1"/>
</dbReference>
<sequence length="263" mass="29393">MSYRLIALDIDGTLLNDHHEVTPRVREAVRAAAEQGAEIVLCTGRGSTSALSVLNDLGLKGTMITHNGASIIDSETREVLYDTVISHEHAQTYVTFFRERGIHYDMNTAFDLYVEQMNEEISQMYSNMLAIPILRSEEEGFPERMVKMSIFAPKAVLDEVEAEWIGWHHELQTVRSGDSFFDVQHLHASKGKALEQLANLRGIAREHILAIGNYYNDTAMITYAGWGVAMANSPNEVKAIADEVTISNNEDGVAVVLEQRVLR</sequence>
<dbReference type="GO" id="GO:0016791">
    <property type="term" value="F:phosphatase activity"/>
    <property type="evidence" value="ECO:0007669"/>
    <property type="project" value="TreeGrafter"/>
</dbReference>
<organism evidence="1 2">
    <name type="scientific">Cohnella abietis</name>
    <dbReference type="NCBI Taxonomy" id="2507935"/>
    <lineage>
        <taxon>Bacteria</taxon>
        <taxon>Bacillati</taxon>
        <taxon>Bacillota</taxon>
        <taxon>Bacilli</taxon>
        <taxon>Bacillales</taxon>
        <taxon>Paenibacillaceae</taxon>
        <taxon>Cohnella</taxon>
    </lineage>
</organism>
<evidence type="ECO:0000313" key="1">
    <source>
        <dbReference type="EMBL" id="BBI32622.1"/>
    </source>
</evidence>
<dbReference type="SFLD" id="SFLDS00003">
    <property type="entry name" value="Haloacid_Dehalogenase"/>
    <property type="match status" value="1"/>
</dbReference>
<protein>
    <submittedName>
        <fullName evidence="1">Sugar phosphate phosphatase</fullName>
    </submittedName>
</protein>
<dbReference type="SUPFAM" id="SSF56784">
    <property type="entry name" value="HAD-like"/>
    <property type="match status" value="1"/>
</dbReference>
<dbReference type="AlphaFoldDB" id="A0A3T1D3D6"/>